<reference evidence="2" key="1">
    <citation type="submission" date="2014-09" db="EMBL/GenBank/DDBJ databases">
        <authorList>
            <person name="Magalhaes I.L.F."/>
            <person name="Oliveira U."/>
            <person name="Santos F.R."/>
            <person name="Vidigal T.H.D.A."/>
            <person name="Brescovit A.D."/>
            <person name="Santos A.J."/>
        </authorList>
    </citation>
    <scope>NUCLEOTIDE SEQUENCE</scope>
    <source>
        <tissue evidence="2">Shoot tissue taken approximately 20 cm above the soil surface</tissue>
    </source>
</reference>
<dbReference type="AlphaFoldDB" id="A0A0A9B8W9"/>
<keyword evidence="1" id="KW-1133">Transmembrane helix</keyword>
<feature type="transmembrane region" description="Helical" evidence="1">
    <location>
        <begin position="26"/>
        <end position="51"/>
    </location>
</feature>
<accession>A0A0A9B8W9</accession>
<reference evidence="2" key="2">
    <citation type="journal article" date="2015" name="Data Brief">
        <title>Shoot transcriptome of the giant reed, Arundo donax.</title>
        <authorList>
            <person name="Barrero R.A."/>
            <person name="Guerrero F.D."/>
            <person name="Moolhuijzen P."/>
            <person name="Goolsby J.A."/>
            <person name="Tidwell J."/>
            <person name="Bellgard S.E."/>
            <person name="Bellgard M.I."/>
        </authorList>
    </citation>
    <scope>NUCLEOTIDE SEQUENCE</scope>
    <source>
        <tissue evidence="2">Shoot tissue taken approximately 20 cm above the soil surface</tissue>
    </source>
</reference>
<dbReference type="EMBL" id="GBRH01242148">
    <property type="protein sequence ID" value="JAD55747.1"/>
    <property type="molecule type" value="Transcribed_RNA"/>
</dbReference>
<keyword evidence="1" id="KW-0812">Transmembrane</keyword>
<sequence length="54" mass="5794">MQVIVFISRSVPEPVASSGASFPLSFFGLVSSSEVATLLLVSLTFLSTIFFPRL</sequence>
<name>A0A0A9B8W9_ARUDO</name>
<organism evidence="2">
    <name type="scientific">Arundo donax</name>
    <name type="common">Giant reed</name>
    <name type="synonym">Donax arundinaceus</name>
    <dbReference type="NCBI Taxonomy" id="35708"/>
    <lineage>
        <taxon>Eukaryota</taxon>
        <taxon>Viridiplantae</taxon>
        <taxon>Streptophyta</taxon>
        <taxon>Embryophyta</taxon>
        <taxon>Tracheophyta</taxon>
        <taxon>Spermatophyta</taxon>
        <taxon>Magnoliopsida</taxon>
        <taxon>Liliopsida</taxon>
        <taxon>Poales</taxon>
        <taxon>Poaceae</taxon>
        <taxon>PACMAD clade</taxon>
        <taxon>Arundinoideae</taxon>
        <taxon>Arundineae</taxon>
        <taxon>Arundo</taxon>
    </lineage>
</organism>
<keyword evidence="1" id="KW-0472">Membrane</keyword>
<proteinExistence type="predicted"/>
<evidence type="ECO:0000313" key="2">
    <source>
        <dbReference type="EMBL" id="JAD55747.1"/>
    </source>
</evidence>
<protein>
    <submittedName>
        <fullName evidence="2">Uncharacterized protein</fullName>
    </submittedName>
</protein>
<evidence type="ECO:0000256" key="1">
    <source>
        <dbReference type="SAM" id="Phobius"/>
    </source>
</evidence>